<evidence type="ECO:0000256" key="1">
    <source>
        <dbReference type="SAM" id="MobiDB-lite"/>
    </source>
</evidence>
<gene>
    <name evidence="3" type="ORF">BDY17DRAFT_60810</name>
</gene>
<name>A0A6A6PFZ7_9PEZI</name>
<feature type="transmembrane region" description="Helical" evidence="2">
    <location>
        <begin position="45"/>
        <end position="70"/>
    </location>
</feature>
<evidence type="ECO:0000313" key="3">
    <source>
        <dbReference type="EMBL" id="KAF2478882.1"/>
    </source>
</evidence>
<feature type="compositionally biased region" description="Low complexity" evidence="1">
    <location>
        <begin position="346"/>
        <end position="360"/>
    </location>
</feature>
<proteinExistence type="predicted"/>
<feature type="transmembrane region" description="Helical" evidence="2">
    <location>
        <begin position="82"/>
        <end position="103"/>
    </location>
</feature>
<dbReference type="EMBL" id="MU001643">
    <property type="protein sequence ID" value="KAF2478882.1"/>
    <property type="molecule type" value="Genomic_DNA"/>
</dbReference>
<protein>
    <submittedName>
        <fullName evidence="3">Uncharacterized protein</fullName>
    </submittedName>
</protein>
<feature type="transmembrane region" description="Helical" evidence="2">
    <location>
        <begin position="123"/>
        <end position="147"/>
    </location>
</feature>
<evidence type="ECO:0000256" key="2">
    <source>
        <dbReference type="SAM" id="Phobius"/>
    </source>
</evidence>
<feature type="compositionally biased region" description="Low complexity" evidence="1">
    <location>
        <begin position="297"/>
        <end position="306"/>
    </location>
</feature>
<feature type="transmembrane region" description="Helical" evidence="2">
    <location>
        <begin position="12"/>
        <end position="33"/>
    </location>
</feature>
<reference evidence="3" key="1">
    <citation type="journal article" date="2020" name="Stud. Mycol.">
        <title>101 Dothideomycetes genomes: a test case for predicting lifestyles and emergence of pathogens.</title>
        <authorList>
            <person name="Haridas S."/>
            <person name="Albert R."/>
            <person name="Binder M."/>
            <person name="Bloem J."/>
            <person name="Labutti K."/>
            <person name="Salamov A."/>
            <person name="Andreopoulos B."/>
            <person name="Baker S."/>
            <person name="Barry K."/>
            <person name="Bills G."/>
            <person name="Bluhm B."/>
            <person name="Cannon C."/>
            <person name="Castanera R."/>
            <person name="Culley D."/>
            <person name="Daum C."/>
            <person name="Ezra D."/>
            <person name="Gonzalez J."/>
            <person name="Henrissat B."/>
            <person name="Kuo A."/>
            <person name="Liang C."/>
            <person name="Lipzen A."/>
            <person name="Lutzoni F."/>
            <person name="Magnuson J."/>
            <person name="Mondo S."/>
            <person name="Nolan M."/>
            <person name="Ohm R."/>
            <person name="Pangilinan J."/>
            <person name="Park H.-J."/>
            <person name="Ramirez L."/>
            <person name="Alfaro M."/>
            <person name="Sun H."/>
            <person name="Tritt A."/>
            <person name="Yoshinaga Y."/>
            <person name="Zwiers L.-H."/>
            <person name="Turgeon B."/>
            <person name="Goodwin S."/>
            <person name="Spatafora J."/>
            <person name="Crous P."/>
            <person name="Grigoriev I."/>
        </authorList>
    </citation>
    <scope>NUCLEOTIDE SEQUENCE</scope>
    <source>
        <strain evidence="3">CBS 113389</strain>
    </source>
</reference>
<keyword evidence="4" id="KW-1185">Reference proteome</keyword>
<dbReference type="Proteomes" id="UP000799767">
    <property type="component" value="Unassembled WGS sequence"/>
</dbReference>
<keyword evidence="2" id="KW-0812">Transmembrane</keyword>
<dbReference type="GeneID" id="54479556"/>
<sequence length="494" mass="54047">MTTTKGQRLATCVFWTSAFLACFSFAALVAIAITIAKQLAPPDELIYYFVLAASLANIVALVASIITAILYQIGFARKLIRVLGATSATLTAAAAGLTLYTLLLTKTRLESQRYTAIYQSAVALVYVGYGIWAVALLSELVLHALIFRSKEKPPAATLMTQVSNGTTTPARLAKRSPSIISPPTPLFTPPMPTTRAWGTTEPMSSAFSAYSENIRPSFRDSIVRVIKPVTSKTRLIFHHRYFSQESNGLASTRESSVDLTRENDGFENWEVSPPPMPFVADNRFLRRYAEQGLEPIPGSRPQSMQPSSPPDIPQLDLLRDSPPLPRSFSLQTTTPSRAYPVDVNAFTPSSPFTSPPSEESTLLRKEKRVYAHSRNTSSVAAHPFPIRPQHSRAPSGSVVDYQQQPLPNMHPLFRSQQPLLASLPSTAAPLHPIRTPERTQQGGHRRVASAAPQSPHSDLMDFSPSPEMQSVAGGVPGRAWNSVRRSPGAYRGWS</sequence>
<feature type="region of interest" description="Disordered" evidence="1">
    <location>
        <begin position="293"/>
        <end position="411"/>
    </location>
</feature>
<dbReference type="OrthoDB" id="5431149at2759"/>
<dbReference type="RefSeq" id="XP_033585452.1">
    <property type="nucleotide sequence ID" value="XM_033738554.1"/>
</dbReference>
<dbReference type="AlphaFoldDB" id="A0A6A6PFZ7"/>
<accession>A0A6A6PFZ7</accession>
<keyword evidence="2" id="KW-0472">Membrane</keyword>
<organism evidence="3 4">
    <name type="scientific">Neohortaea acidophila</name>
    <dbReference type="NCBI Taxonomy" id="245834"/>
    <lineage>
        <taxon>Eukaryota</taxon>
        <taxon>Fungi</taxon>
        <taxon>Dikarya</taxon>
        <taxon>Ascomycota</taxon>
        <taxon>Pezizomycotina</taxon>
        <taxon>Dothideomycetes</taxon>
        <taxon>Dothideomycetidae</taxon>
        <taxon>Mycosphaerellales</taxon>
        <taxon>Teratosphaeriaceae</taxon>
        <taxon>Neohortaea</taxon>
    </lineage>
</organism>
<dbReference type="PROSITE" id="PS51257">
    <property type="entry name" value="PROKAR_LIPOPROTEIN"/>
    <property type="match status" value="1"/>
</dbReference>
<evidence type="ECO:0000313" key="4">
    <source>
        <dbReference type="Proteomes" id="UP000799767"/>
    </source>
</evidence>
<feature type="region of interest" description="Disordered" evidence="1">
    <location>
        <begin position="427"/>
        <end position="494"/>
    </location>
</feature>
<keyword evidence="2" id="KW-1133">Transmembrane helix</keyword>